<comment type="caution">
    <text evidence="2">The sequence shown here is derived from an EMBL/GenBank/DDBJ whole genome shotgun (WGS) entry which is preliminary data.</text>
</comment>
<reference evidence="2" key="1">
    <citation type="journal article" date="2015" name="Nature">
        <title>Complex archaea that bridge the gap between prokaryotes and eukaryotes.</title>
        <authorList>
            <person name="Spang A."/>
            <person name="Saw J.H."/>
            <person name="Jorgensen S.L."/>
            <person name="Zaremba-Niedzwiedzka K."/>
            <person name="Martijn J."/>
            <person name="Lind A.E."/>
            <person name="van Eijk R."/>
            <person name="Schleper C."/>
            <person name="Guy L."/>
            <person name="Ettema T.J."/>
        </authorList>
    </citation>
    <scope>NUCLEOTIDE SEQUENCE</scope>
</reference>
<sequence length="228" mass="25059">CSLSSNVSVGAGGGEQGSVPGVCNAGVDASGDGSEGRREGLVHPEWALILGGGELVWDEVLAWEEMYGRQWDGIVIAANDVGSHWPRALDHWVTLHPDKMVQWRKQRATYGFSVDYETWGRQKHHVDHQIRPWAGGASGMLAIQVAGIIGCRRAVLCGIPMTPSPHFTESIIHRSGHPWKSVAGHWRAWDAHLDKMTGWVRSMSGRTQETLGTPTLEWLLEENGEETP</sequence>
<evidence type="ECO:0000313" key="2">
    <source>
        <dbReference type="EMBL" id="KKK49495.1"/>
    </source>
</evidence>
<protein>
    <submittedName>
        <fullName evidence="2">Uncharacterized protein</fullName>
    </submittedName>
</protein>
<accession>A0A0F8WMM3</accession>
<organism evidence="2">
    <name type="scientific">marine sediment metagenome</name>
    <dbReference type="NCBI Taxonomy" id="412755"/>
    <lineage>
        <taxon>unclassified sequences</taxon>
        <taxon>metagenomes</taxon>
        <taxon>ecological metagenomes</taxon>
    </lineage>
</organism>
<dbReference type="EMBL" id="LAZR01068512">
    <property type="protein sequence ID" value="KKK49495.1"/>
    <property type="molecule type" value="Genomic_DNA"/>
</dbReference>
<proteinExistence type="predicted"/>
<feature type="non-terminal residue" evidence="2">
    <location>
        <position position="1"/>
    </location>
</feature>
<evidence type="ECO:0000256" key="1">
    <source>
        <dbReference type="SAM" id="MobiDB-lite"/>
    </source>
</evidence>
<gene>
    <name evidence="2" type="ORF">LCGC14_3134470</name>
</gene>
<name>A0A0F8WMM3_9ZZZZ</name>
<feature type="region of interest" description="Disordered" evidence="1">
    <location>
        <begin position="1"/>
        <end position="36"/>
    </location>
</feature>
<dbReference type="AlphaFoldDB" id="A0A0F8WMM3"/>